<keyword evidence="4 5" id="KW-0472">Membrane</keyword>
<evidence type="ECO:0000313" key="8">
    <source>
        <dbReference type="Proteomes" id="UP000494256"/>
    </source>
</evidence>
<dbReference type="SUPFAM" id="SSF103473">
    <property type="entry name" value="MFS general substrate transporter"/>
    <property type="match status" value="1"/>
</dbReference>
<dbReference type="PANTHER" id="PTHR48021:SF1">
    <property type="entry name" value="GH07001P-RELATED"/>
    <property type="match status" value="1"/>
</dbReference>
<feature type="transmembrane region" description="Helical" evidence="5">
    <location>
        <begin position="169"/>
        <end position="190"/>
    </location>
</feature>
<feature type="transmembrane region" description="Helical" evidence="5">
    <location>
        <begin position="436"/>
        <end position="456"/>
    </location>
</feature>
<accession>A0A8S1AJF5</accession>
<evidence type="ECO:0000256" key="2">
    <source>
        <dbReference type="ARBA" id="ARBA00022692"/>
    </source>
</evidence>
<dbReference type="AlphaFoldDB" id="A0A8S1AJF5"/>
<sequence length="483" mass="53515">MDSDKVTFRGATVQVLAAFLICFVECLTGMLFYWPFYNIPNFVSKETVLSKPMTSVDVSLLGGLTNIGALLLAPACGLAINKFGRKNTSMLIALPFIIAWTILSITNSVPWVIIAMAIAGCGTAGQAACRIYIAEFAQDSIRGAVISSAVSVYYLGVLISYTLEGFLSYSQMIHVELIITLLYAVAVCFLKESPVYLLQNGMVKEAAESIAFYKQTTPSSKQVEVEIAKIRLQLRHRPNILIEENEESTETLELLPTSDVNVFSEFKFLKKSQSTRRALITCLAALGTMTFMGNIQLQIYAETLFAVTVPSLDSSKCTVWLAVVFFVACLLSSFITEWLGRKLQMTLTCIGSSVCTLVLAIQTQYEWAPDWFTALMIYFYNFIFNLGVSVVPYILIGELFLPQVRGLCSSLILTAGWLMNFIALCIFIPFVEEYGFTPLFYGFTAVGLLGAIYSFFYQPETRGLSVAAIQNLFLKNPRQSVIV</sequence>
<keyword evidence="2 5" id="KW-0812">Transmembrane</keyword>
<feature type="transmembrane region" description="Helical" evidence="5">
    <location>
        <begin position="87"/>
        <end position="105"/>
    </location>
</feature>
<evidence type="ECO:0000259" key="6">
    <source>
        <dbReference type="PROSITE" id="PS50850"/>
    </source>
</evidence>
<feature type="transmembrane region" description="Helical" evidence="5">
    <location>
        <begin position="12"/>
        <end position="36"/>
    </location>
</feature>
<name>A0A8S1AJF5_ARCPL</name>
<dbReference type="PROSITE" id="PS50850">
    <property type="entry name" value="MFS"/>
    <property type="match status" value="1"/>
</dbReference>
<dbReference type="GO" id="GO:0022857">
    <property type="term" value="F:transmembrane transporter activity"/>
    <property type="evidence" value="ECO:0007669"/>
    <property type="project" value="InterPro"/>
</dbReference>
<feature type="domain" description="Major facilitator superfamily (MFS) profile" evidence="6">
    <location>
        <begin position="14"/>
        <end position="462"/>
    </location>
</feature>
<evidence type="ECO:0000256" key="5">
    <source>
        <dbReference type="SAM" id="Phobius"/>
    </source>
</evidence>
<evidence type="ECO:0000256" key="3">
    <source>
        <dbReference type="ARBA" id="ARBA00022989"/>
    </source>
</evidence>
<protein>
    <recommendedName>
        <fullName evidence="6">Major facilitator superfamily (MFS) profile domain-containing protein</fullName>
    </recommendedName>
</protein>
<dbReference type="OrthoDB" id="5799427at2759"/>
<dbReference type="Pfam" id="PF00083">
    <property type="entry name" value="Sugar_tr"/>
    <property type="match status" value="1"/>
</dbReference>
<dbReference type="PANTHER" id="PTHR48021">
    <property type="match status" value="1"/>
</dbReference>
<feature type="transmembrane region" description="Helical" evidence="5">
    <location>
        <begin position="407"/>
        <end position="430"/>
    </location>
</feature>
<dbReference type="InterPro" id="IPR005828">
    <property type="entry name" value="MFS_sugar_transport-like"/>
</dbReference>
<dbReference type="InterPro" id="IPR050549">
    <property type="entry name" value="MFS_Trehalose_Transporter"/>
</dbReference>
<comment type="subcellular location">
    <subcellularLocation>
        <location evidence="1">Membrane</location>
        <topology evidence="1">Multi-pass membrane protein</topology>
    </subcellularLocation>
</comment>
<feature type="transmembrane region" description="Helical" evidence="5">
    <location>
        <begin position="145"/>
        <end position="163"/>
    </location>
</feature>
<feature type="transmembrane region" description="Helical" evidence="5">
    <location>
        <begin position="371"/>
        <end position="395"/>
    </location>
</feature>
<comment type="caution">
    <text evidence="7">The sequence shown here is derived from an EMBL/GenBank/DDBJ whole genome shotgun (WGS) entry which is preliminary data.</text>
</comment>
<proteinExistence type="predicted"/>
<feature type="transmembrane region" description="Helical" evidence="5">
    <location>
        <begin position="346"/>
        <end position="365"/>
    </location>
</feature>
<feature type="transmembrane region" description="Helical" evidence="5">
    <location>
        <begin position="278"/>
        <end position="299"/>
    </location>
</feature>
<evidence type="ECO:0000256" key="1">
    <source>
        <dbReference type="ARBA" id="ARBA00004141"/>
    </source>
</evidence>
<dbReference type="InterPro" id="IPR036259">
    <property type="entry name" value="MFS_trans_sf"/>
</dbReference>
<organism evidence="7 8">
    <name type="scientific">Arctia plantaginis</name>
    <name type="common">Wood tiger moth</name>
    <name type="synonym">Phalaena plantaginis</name>
    <dbReference type="NCBI Taxonomy" id="874455"/>
    <lineage>
        <taxon>Eukaryota</taxon>
        <taxon>Metazoa</taxon>
        <taxon>Ecdysozoa</taxon>
        <taxon>Arthropoda</taxon>
        <taxon>Hexapoda</taxon>
        <taxon>Insecta</taxon>
        <taxon>Pterygota</taxon>
        <taxon>Neoptera</taxon>
        <taxon>Endopterygota</taxon>
        <taxon>Lepidoptera</taxon>
        <taxon>Glossata</taxon>
        <taxon>Ditrysia</taxon>
        <taxon>Noctuoidea</taxon>
        <taxon>Erebidae</taxon>
        <taxon>Arctiinae</taxon>
        <taxon>Arctia</taxon>
    </lineage>
</organism>
<dbReference type="GO" id="GO:0016020">
    <property type="term" value="C:membrane"/>
    <property type="evidence" value="ECO:0007669"/>
    <property type="project" value="UniProtKB-SubCell"/>
</dbReference>
<feature type="transmembrane region" description="Helical" evidence="5">
    <location>
        <begin position="111"/>
        <end position="133"/>
    </location>
</feature>
<dbReference type="EMBL" id="CADEBD010000322">
    <property type="protein sequence ID" value="CAB3244899.1"/>
    <property type="molecule type" value="Genomic_DNA"/>
</dbReference>
<evidence type="ECO:0000313" key="7">
    <source>
        <dbReference type="EMBL" id="CAB3244899.1"/>
    </source>
</evidence>
<reference evidence="7 8" key="1">
    <citation type="submission" date="2020-04" db="EMBL/GenBank/DDBJ databases">
        <authorList>
            <person name="Wallbank WR R."/>
            <person name="Pardo Diaz C."/>
            <person name="Kozak K."/>
            <person name="Martin S."/>
            <person name="Jiggins C."/>
            <person name="Moest M."/>
            <person name="Warren A I."/>
            <person name="Byers J.R.P. K."/>
            <person name="Montejo-Kovacevich G."/>
            <person name="Yen C E."/>
        </authorList>
    </citation>
    <scope>NUCLEOTIDE SEQUENCE [LARGE SCALE GENOMIC DNA]</scope>
</reference>
<dbReference type="Proteomes" id="UP000494256">
    <property type="component" value="Unassembled WGS sequence"/>
</dbReference>
<dbReference type="Gene3D" id="1.20.1250.20">
    <property type="entry name" value="MFS general substrate transporter like domains"/>
    <property type="match status" value="1"/>
</dbReference>
<gene>
    <name evidence="7" type="ORF">APLA_LOCUS10864</name>
</gene>
<evidence type="ECO:0000256" key="4">
    <source>
        <dbReference type="ARBA" id="ARBA00023136"/>
    </source>
</evidence>
<feature type="transmembrane region" description="Helical" evidence="5">
    <location>
        <begin position="56"/>
        <end position="80"/>
    </location>
</feature>
<keyword evidence="3 5" id="KW-1133">Transmembrane helix</keyword>
<dbReference type="InterPro" id="IPR020846">
    <property type="entry name" value="MFS_dom"/>
</dbReference>
<feature type="transmembrane region" description="Helical" evidence="5">
    <location>
        <begin position="319"/>
        <end position="339"/>
    </location>
</feature>